<evidence type="ECO:0000313" key="8">
    <source>
        <dbReference type="Proteomes" id="UP001152607"/>
    </source>
</evidence>
<feature type="active site" description="Nucleophile" evidence="4">
    <location>
        <position position="195"/>
    </location>
</feature>
<feature type="active site" description="Proton donor" evidence="4">
    <location>
        <position position="328"/>
    </location>
</feature>
<feature type="active site" description="Proton acceptor" evidence="4">
    <location>
        <position position="388"/>
    </location>
</feature>
<sequence length="422" mass="47794">MQVVMSSCARAEGPSHQDAQPYNIEVPDAALEKLKRRLADADYPDELDAADQWPYGSPLSDVRRLAERWQQGFNWRATEAELNTLPNYRKKISVDGFGDVDVHFVWQKSGKPNAIPLLFCHGWPGSFIEVKKILPLLGYASEDKPTFDIVAPSLPNFGFSQRISKPGFALKQYAETAHRLMLDLGYSKYVTQGGDWGFYVTRIMGVLYPDHVLASHINMIRALPPTFSSNPVLALQHSVTPYSDAEKKGLERSDWFQNEGSGYRNLQGTKPQTLGYAFADSPVALLAWIYEKLRDWTDEYPWTDDEILTWVSIYWFSTAGPNAHIRIYYEAAHNSTPEVPSRRRASEWVDRVKLGLAHFPKELTVVPRIWGRTLGSVVYESDNDKGGHFAAWERPDVIAGDLQKMFQKGGPCFSIVPERNGY</sequence>
<evidence type="ECO:0000256" key="3">
    <source>
        <dbReference type="ARBA" id="ARBA00022801"/>
    </source>
</evidence>
<feature type="region of interest" description="Disordered" evidence="5">
    <location>
        <begin position="1"/>
        <end position="21"/>
    </location>
</feature>
<dbReference type="PIRSF" id="PIRSF001112">
    <property type="entry name" value="Epoxide_hydrolase"/>
    <property type="match status" value="1"/>
</dbReference>
<dbReference type="PRINTS" id="PR00412">
    <property type="entry name" value="EPOXHYDRLASE"/>
</dbReference>
<protein>
    <recommendedName>
        <fullName evidence="6">Epoxide hydrolase N-terminal domain-containing protein</fullName>
    </recommendedName>
</protein>
<evidence type="ECO:0000256" key="1">
    <source>
        <dbReference type="ARBA" id="ARBA00010088"/>
    </source>
</evidence>
<dbReference type="GO" id="GO:0004301">
    <property type="term" value="F:epoxide hydrolase activity"/>
    <property type="evidence" value="ECO:0007669"/>
    <property type="project" value="TreeGrafter"/>
</dbReference>
<dbReference type="InterPro" id="IPR010497">
    <property type="entry name" value="Epoxide_hydro_N"/>
</dbReference>
<evidence type="ECO:0000256" key="5">
    <source>
        <dbReference type="SAM" id="MobiDB-lite"/>
    </source>
</evidence>
<dbReference type="SUPFAM" id="SSF53474">
    <property type="entry name" value="alpha/beta-Hydrolases"/>
    <property type="match status" value="1"/>
</dbReference>
<dbReference type="AlphaFoldDB" id="A0A9W4U3L1"/>
<dbReference type="InterPro" id="IPR000639">
    <property type="entry name" value="Epox_hydrolase-like"/>
</dbReference>
<dbReference type="InterPro" id="IPR029058">
    <property type="entry name" value="AB_hydrolase_fold"/>
</dbReference>
<evidence type="ECO:0000256" key="2">
    <source>
        <dbReference type="ARBA" id="ARBA00022797"/>
    </source>
</evidence>
<evidence type="ECO:0000313" key="7">
    <source>
        <dbReference type="EMBL" id="CAI6245561.1"/>
    </source>
</evidence>
<proteinExistence type="inferred from homology"/>
<dbReference type="Pfam" id="PF06441">
    <property type="entry name" value="EHN"/>
    <property type="match status" value="1"/>
</dbReference>
<organism evidence="7 8">
    <name type="scientific">Periconia digitata</name>
    <dbReference type="NCBI Taxonomy" id="1303443"/>
    <lineage>
        <taxon>Eukaryota</taxon>
        <taxon>Fungi</taxon>
        <taxon>Dikarya</taxon>
        <taxon>Ascomycota</taxon>
        <taxon>Pezizomycotina</taxon>
        <taxon>Dothideomycetes</taxon>
        <taxon>Pleosporomycetidae</taxon>
        <taxon>Pleosporales</taxon>
        <taxon>Massarineae</taxon>
        <taxon>Periconiaceae</taxon>
        <taxon>Periconia</taxon>
    </lineage>
</organism>
<dbReference type="GO" id="GO:0097176">
    <property type="term" value="P:epoxide metabolic process"/>
    <property type="evidence" value="ECO:0007669"/>
    <property type="project" value="TreeGrafter"/>
</dbReference>
<evidence type="ECO:0000259" key="6">
    <source>
        <dbReference type="Pfam" id="PF06441"/>
    </source>
</evidence>
<dbReference type="Gene3D" id="3.40.50.1820">
    <property type="entry name" value="alpha/beta hydrolase"/>
    <property type="match status" value="1"/>
</dbReference>
<keyword evidence="3" id="KW-0378">Hydrolase</keyword>
<gene>
    <name evidence="7" type="ORF">PDIGIT_LOCUS759</name>
</gene>
<comment type="caution">
    <text evidence="7">The sequence shown here is derived from an EMBL/GenBank/DDBJ whole genome shotgun (WGS) entry which is preliminary data.</text>
</comment>
<dbReference type="EMBL" id="CAOQHR010000001">
    <property type="protein sequence ID" value="CAI6245561.1"/>
    <property type="molecule type" value="Genomic_DNA"/>
</dbReference>
<reference evidence="7" key="1">
    <citation type="submission" date="2023-01" db="EMBL/GenBank/DDBJ databases">
        <authorList>
            <person name="Van Ghelder C."/>
            <person name="Rancurel C."/>
        </authorList>
    </citation>
    <scope>NUCLEOTIDE SEQUENCE</scope>
    <source>
        <strain evidence="7">CNCM I-4278</strain>
    </source>
</reference>
<dbReference type="InterPro" id="IPR016292">
    <property type="entry name" value="Epoxide_hydrolase"/>
</dbReference>
<keyword evidence="8" id="KW-1185">Reference proteome</keyword>
<dbReference type="PANTHER" id="PTHR21661:SF35">
    <property type="entry name" value="EPOXIDE HYDROLASE"/>
    <property type="match status" value="1"/>
</dbReference>
<dbReference type="Proteomes" id="UP001152607">
    <property type="component" value="Unassembled WGS sequence"/>
</dbReference>
<accession>A0A9W4U3L1</accession>
<keyword evidence="2" id="KW-0058">Aromatic hydrocarbons catabolism</keyword>
<name>A0A9W4U3L1_9PLEO</name>
<feature type="domain" description="Epoxide hydrolase N-terminal" evidence="6">
    <location>
        <begin position="20"/>
        <end position="130"/>
    </location>
</feature>
<dbReference type="OrthoDB" id="7130006at2759"/>
<evidence type="ECO:0000256" key="4">
    <source>
        <dbReference type="PIRSR" id="PIRSR001112-1"/>
    </source>
</evidence>
<dbReference type="PANTHER" id="PTHR21661">
    <property type="entry name" value="EPOXIDE HYDROLASE 1-RELATED"/>
    <property type="match status" value="1"/>
</dbReference>
<comment type="similarity">
    <text evidence="1">Belongs to the peptidase S33 family.</text>
</comment>